<keyword evidence="9 15" id="KW-0227">DNA damage</keyword>
<dbReference type="PROSITE" id="PS51698">
    <property type="entry name" value="U_BOX"/>
    <property type="match status" value="1"/>
</dbReference>
<comment type="similarity">
    <text evidence="3 15">Belongs to the WD repeat PRP19 family.</text>
</comment>
<evidence type="ECO:0000256" key="5">
    <source>
        <dbReference type="ARBA" id="ARBA00022664"/>
    </source>
</evidence>
<dbReference type="STRING" id="448386.A0A2V3IYQ5"/>
<keyword evidence="7 15" id="KW-0747">Spliceosome</keyword>
<dbReference type="PANTHER" id="PTHR43995:SF1">
    <property type="entry name" value="PRE-MRNA-PROCESSING FACTOR 19"/>
    <property type="match status" value="1"/>
</dbReference>
<dbReference type="GO" id="GO:0006281">
    <property type="term" value="P:DNA repair"/>
    <property type="evidence" value="ECO:0007669"/>
    <property type="project" value="UniProtKB-KW"/>
</dbReference>
<dbReference type="AlphaFoldDB" id="A0A2V3IYQ5"/>
<dbReference type="SUPFAM" id="SSF57850">
    <property type="entry name" value="RING/U-box"/>
    <property type="match status" value="1"/>
</dbReference>
<proteinExistence type="inferred from homology"/>
<evidence type="ECO:0000256" key="4">
    <source>
        <dbReference type="ARBA" id="ARBA00022574"/>
    </source>
</evidence>
<keyword evidence="13 15" id="KW-0539">Nucleus</keyword>
<dbReference type="Gene3D" id="2.130.10.10">
    <property type="entry name" value="YVTN repeat-like/Quinoprotein amine dehydrogenase"/>
    <property type="match status" value="1"/>
</dbReference>
<comment type="catalytic activity">
    <reaction evidence="15">
        <text>S-ubiquitinyl-[E2 ubiquitin-conjugating enzyme]-L-cysteine + [acceptor protein]-L-lysine = [E2 ubiquitin-conjugating enzyme]-L-cysteine + N(6)-ubiquitinyl-[acceptor protein]-L-lysine.</text>
        <dbReference type="EC" id="2.3.2.27"/>
    </reaction>
</comment>
<keyword evidence="19" id="KW-1185">Reference proteome</keyword>
<feature type="repeat" description="WD" evidence="14">
    <location>
        <begin position="273"/>
        <end position="302"/>
    </location>
</feature>
<feature type="compositionally biased region" description="Basic and acidic residues" evidence="16">
    <location>
        <begin position="159"/>
        <end position="173"/>
    </location>
</feature>
<evidence type="ECO:0000256" key="12">
    <source>
        <dbReference type="ARBA" id="ARBA00023204"/>
    </source>
</evidence>
<evidence type="ECO:0000256" key="7">
    <source>
        <dbReference type="ARBA" id="ARBA00022728"/>
    </source>
</evidence>
<dbReference type="InterPro" id="IPR003613">
    <property type="entry name" value="Ubox_domain"/>
</dbReference>
<feature type="region of interest" description="Disordered" evidence="16">
    <location>
        <begin position="159"/>
        <end position="189"/>
    </location>
</feature>
<dbReference type="GO" id="GO:0071006">
    <property type="term" value="C:U2-type catalytic step 1 spliceosome"/>
    <property type="evidence" value="ECO:0007669"/>
    <property type="project" value="TreeGrafter"/>
</dbReference>
<dbReference type="Pfam" id="PF00400">
    <property type="entry name" value="WD40"/>
    <property type="match status" value="2"/>
</dbReference>
<comment type="caution">
    <text evidence="18">The sequence shown here is derived from an EMBL/GenBank/DDBJ whole genome shotgun (WGS) entry which is preliminary data.</text>
</comment>
<evidence type="ECO:0000256" key="14">
    <source>
        <dbReference type="PROSITE-ProRule" id="PRU00221"/>
    </source>
</evidence>
<evidence type="ECO:0000256" key="3">
    <source>
        <dbReference type="ARBA" id="ARBA00006388"/>
    </source>
</evidence>
<evidence type="ECO:0000256" key="15">
    <source>
        <dbReference type="RuleBase" id="RU367101"/>
    </source>
</evidence>
<evidence type="ECO:0000256" key="16">
    <source>
        <dbReference type="SAM" id="MobiDB-lite"/>
    </source>
</evidence>
<dbReference type="InterPro" id="IPR055340">
    <property type="entry name" value="RING-Ubox_PRP19"/>
</dbReference>
<dbReference type="SUPFAM" id="SSF50978">
    <property type="entry name" value="WD40 repeat-like"/>
    <property type="match status" value="1"/>
</dbReference>
<organism evidence="18 19">
    <name type="scientific">Gracilariopsis chorda</name>
    <dbReference type="NCBI Taxonomy" id="448386"/>
    <lineage>
        <taxon>Eukaryota</taxon>
        <taxon>Rhodophyta</taxon>
        <taxon>Florideophyceae</taxon>
        <taxon>Rhodymeniophycidae</taxon>
        <taxon>Gracilariales</taxon>
        <taxon>Gracilariaceae</taxon>
        <taxon>Gracilariopsis</taxon>
    </lineage>
</organism>
<dbReference type="EC" id="2.3.2.27" evidence="15"/>
<evidence type="ECO:0000256" key="8">
    <source>
        <dbReference type="ARBA" id="ARBA00022737"/>
    </source>
</evidence>
<keyword evidence="11 15" id="KW-0508">mRNA splicing</keyword>
<dbReference type="EMBL" id="NBIV01000032">
    <property type="protein sequence ID" value="PXF46817.1"/>
    <property type="molecule type" value="Genomic_DNA"/>
</dbReference>
<dbReference type="PROSITE" id="PS50082">
    <property type="entry name" value="WD_REPEATS_2"/>
    <property type="match status" value="1"/>
</dbReference>
<dbReference type="SMART" id="SM00504">
    <property type="entry name" value="Ubox"/>
    <property type="match status" value="1"/>
</dbReference>
<evidence type="ECO:0000256" key="1">
    <source>
        <dbReference type="ARBA" id="ARBA00004123"/>
    </source>
</evidence>
<feature type="domain" description="U-box" evidence="17">
    <location>
        <begin position="1"/>
        <end position="71"/>
    </location>
</feature>
<dbReference type="PANTHER" id="PTHR43995">
    <property type="entry name" value="PRE-MRNA-PROCESSING FACTOR 19"/>
    <property type="match status" value="1"/>
</dbReference>
<dbReference type="GO" id="GO:0005737">
    <property type="term" value="C:cytoplasm"/>
    <property type="evidence" value="ECO:0007669"/>
    <property type="project" value="TreeGrafter"/>
</dbReference>
<name>A0A2V3IYQ5_9FLOR</name>
<comment type="subcellular location">
    <subcellularLocation>
        <location evidence="1 15">Nucleus</location>
    </subcellularLocation>
</comment>
<dbReference type="GO" id="GO:0000398">
    <property type="term" value="P:mRNA splicing, via spliceosome"/>
    <property type="evidence" value="ECO:0007669"/>
    <property type="project" value="InterPro"/>
</dbReference>
<reference evidence="18 19" key="1">
    <citation type="journal article" date="2018" name="Mol. Biol. Evol.">
        <title>Analysis of the draft genome of the red seaweed Gracilariopsis chorda provides insights into genome size evolution in Rhodophyta.</title>
        <authorList>
            <person name="Lee J."/>
            <person name="Yang E.C."/>
            <person name="Graf L."/>
            <person name="Yang J.H."/>
            <person name="Qiu H."/>
            <person name="Zel Zion U."/>
            <person name="Chan C.X."/>
            <person name="Stephens T.G."/>
            <person name="Weber A.P.M."/>
            <person name="Boo G.H."/>
            <person name="Boo S.M."/>
            <person name="Kim K.M."/>
            <person name="Shin Y."/>
            <person name="Jung M."/>
            <person name="Lee S.J."/>
            <person name="Yim H.S."/>
            <person name="Lee J.H."/>
            <person name="Bhattacharya D."/>
            <person name="Yoon H.S."/>
        </authorList>
    </citation>
    <scope>NUCLEOTIDE SEQUENCE [LARGE SCALE GENOMIC DNA]</scope>
    <source>
        <strain evidence="18 19">SKKU-2015</strain>
        <tissue evidence="18">Whole body</tissue>
    </source>
</reference>
<dbReference type="InterPro" id="IPR013083">
    <property type="entry name" value="Znf_RING/FYVE/PHD"/>
</dbReference>
<evidence type="ECO:0000256" key="11">
    <source>
        <dbReference type="ARBA" id="ARBA00023187"/>
    </source>
</evidence>
<evidence type="ECO:0000259" key="17">
    <source>
        <dbReference type="PROSITE" id="PS51698"/>
    </source>
</evidence>
<sequence length="506" mass="55057">MYCALSGNIPKEPVVSVKSGHLYERALIEKELSVNGNKCPETGEPLTTADLLPVKSGGYVLPLPPEKSSMPHVLDHVRAEWDRVILELHTAKRRLHVTRQELATALYRCQASERLIAKLERERDELKRSHLNPNGNAQNASQQAIDHENKADSIELQHSADEKPEQKKDKEEVNQDNQSQADQSENGIISLPEGLVEQARKLATELQEGRKARKSAAPGSDVISSFAELGQTAVDGAEVHVGALCVHERNIFAGCSSGKVHVVKPDMTVSHTEDAHADGVLSICLDEWLFTGGRDGVIKVWDESMKCKTIIDGADPVQDVQRHPLKSMLFCCRPNGYEWRNIEDGVVLGSAKDSISCGAIHPDGLLFATGAEKGIRMWELSSLKPVVELKSKHVQQIVMSEKGYYMVTVQPEEATVWDLRKQGIVGSVPMDGASGVALDEYGEFGCVVGTSGMNIFGAKKKAKIFARLKVSGTSDGRLGIAWGEQASCIIVGGTDGILRKFGAPSS</sequence>
<dbReference type="GO" id="GO:0061630">
    <property type="term" value="F:ubiquitin protein ligase activity"/>
    <property type="evidence" value="ECO:0007669"/>
    <property type="project" value="UniProtKB-UniRule"/>
</dbReference>
<dbReference type="InterPro" id="IPR001680">
    <property type="entry name" value="WD40_rpt"/>
</dbReference>
<dbReference type="GO" id="GO:0070534">
    <property type="term" value="P:protein K63-linked ubiquitination"/>
    <property type="evidence" value="ECO:0007669"/>
    <property type="project" value="UniProtKB-UniRule"/>
</dbReference>
<dbReference type="Pfam" id="PF08606">
    <property type="entry name" value="Prp19"/>
    <property type="match status" value="1"/>
</dbReference>
<feature type="compositionally biased region" description="Polar residues" evidence="16">
    <location>
        <begin position="131"/>
        <end position="144"/>
    </location>
</feature>
<evidence type="ECO:0000256" key="10">
    <source>
        <dbReference type="ARBA" id="ARBA00022786"/>
    </source>
</evidence>
<dbReference type="InterPro" id="IPR013915">
    <property type="entry name" value="Prp19_cc"/>
</dbReference>
<feature type="compositionally biased region" description="Polar residues" evidence="16">
    <location>
        <begin position="175"/>
        <end position="187"/>
    </location>
</feature>
<dbReference type="CDD" id="cd16656">
    <property type="entry name" value="RING-Ubox_PRP19"/>
    <property type="match status" value="1"/>
</dbReference>
<dbReference type="OrthoDB" id="687049at2759"/>
<evidence type="ECO:0000313" key="19">
    <source>
        <dbReference type="Proteomes" id="UP000247409"/>
    </source>
</evidence>
<dbReference type="Proteomes" id="UP000247409">
    <property type="component" value="Unassembled WGS sequence"/>
</dbReference>
<dbReference type="SMART" id="SM00320">
    <property type="entry name" value="WD40"/>
    <property type="match status" value="3"/>
</dbReference>
<keyword evidence="5 15" id="KW-0507">mRNA processing</keyword>
<keyword evidence="4 14" id="KW-0853">WD repeat</keyword>
<comment type="function">
    <text evidence="15">Ubiquitin-protein ligase which is mainly involved pre-mRNA splicing and DNA repair. Required for pre-mRNA splicing as component of the spliceosome.</text>
</comment>
<evidence type="ECO:0000256" key="2">
    <source>
        <dbReference type="ARBA" id="ARBA00004906"/>
    </source>
</evidence>
<dbReference type="UniPathway" id="UPA00143"/>
<keyword evidence="6 15" id="KW-0808">Transferase</keyword>
<gene>
    <name evidence="18" type="ORF">BWQ96_03346</name>
</gene>
<dbReference type="FunFam" id="3.30.40.10:FF:000027">
    <property type="entry name" value="Pre-mRNA-processing factor 19, putative"/>
    <property type="match status" value="1"/>
</dbReference>
<feature type="region of interest" description="Disordered" evidence="16">
    <location>
        <begin position="126"/>
        <end position="146"/>
    </location>
</feature>
<evidence type="ECO:0000313" key="18">
    <source>
        <dbReference type="EMBL" id="PXF46817.1"/>
    </source>
</evidence>
<evidence type="ECO:0000256" key="9">
    <source>
        <dbReference type="ARBA" id="ARBA00022763"/>
    </source>
</evidence>
<evidence type="ECO:0000256" key="6">
    <source>
        <dbReference type="ARBA" id="ARBA00022679"/>
    </source>
</evidence>
<evidence type="ECO:0000256" key="13">
    <source>
        <dbReference type="ARBA" id="ARBA00023242"/>
    </source>
</evidence>
<dbReference type="InterPro" id="IPR015943">
    <property type="entry name" value="WD40/YVTN_repeat-like_dom_sf"/>
</dbReference>
<protein>
    <recommendedName>
        <fullName evidence="15">Pre-mRNA-processing factor 19</fullName>
        <ecNumber evidence="15">2.3.2.27</ecNumber>
    </recommendedName>
</protein>
<accession>A0A2V3IYQ5</accession>
<dbReference type="Gene3D" id="3.30.40.10">
    <property type="entry name" value="Zinc/RING finger domain, C3HC4 (zinc finger)"/>
    <property type="match status" value="1"/>
</dbReference>
<keyword evidence="12 15" id="KW-0234">DNA repair</keyword>
<dbReference type="GO" id="GO:0000974">
    <property type="term" value="C:Prp19 complex"/>
    <property type="evidence" value="ECO:0007669"/>
    <property type="project" value="UniProtKB-UniRule"/>
</dbReference>
<keyword evidence="10 15" id="KW-0833">Ubl conjugation pathway</keyword>
<keyword evidence="8" id="KW-0677">Repeat</keyword>
<comment type="pathway">
    <text evidence="2 15">Protein modification; protein ubiquitination.</text>
</comment>
<dbReference type="InterPro" id="IPR038959">
    <property type="entry name" value="Prp19"/>
</dbReference>
<dbReference type="InterPro" id="IPR036322">
    <property type="entry name" value="WD40_repeat_dom_sf"/>
</dbReference>
<comment type="subunit">
    <text evidence="15">Homotetramer.</text>
</comment>